<accession>A0A8B9T3P7</accession>
<evidence type="ECO:0000256" key="4">
    <source>
        <dbReference type="ARBA" id="ARBA00022737"/>
    </source>
</evidence>
<dbReference type="GO" id="GO:0051495">
    <property type="term" value="P:positive regulation of cytoskeleton organization"/>
    <property type="evidence" value="ECO:0007669"/>
    <property type="project" value="UniProtKB-ARBA"/>
</dbReference>
<evidence type="ECO:0000256" key="3">
    <source>
        <dbReference type="ARBA" id="ARBA00022553"/>
    </source>
</evidence>
<dbReference type="GO" id="GO:0055037">
    <property type="term" value="C:recycling endosome"/>
    <property type="evidence" value="ECO:0007669"/>
    <property type="project" value="TreeGrafter"/>
</dbReference>
<dbReference type="FunFam" id="1.20.1270.60:FF:000041">
    <property type="entry name" value="F-BAR and double SH3 domains protein 1"/>
    <property type="match status" value="1"/>
</dbReference>
<dbReference type="InterPro" id="IPR001452">
    <property type="entry name" value="SH3_domain"/>
</dbReference>
<keyword evidence="2 8" id="KW-0728">SH3 domain</keyword>
<dbReference type="GO" id="GO:0031594">
    <property type="term" value="C:neuromuscular junction"/>
    <property type="evidence" value="ECO:0007669"/>
    <property type="project" value="TreeGrafter"/>
</dbReference>
<dbReference type="CDD" id="cd11895">
    <property type="entry name" value="SH3_FCHSD1_2"/>
    <property type="match status" value="1"/>
</dbReference>
<dbReference type="InterPro" id="IPR027267">
    <property type="entry name" value="AH/BAR_dom_sf"/>
</dbReference>
<evidence type="ECO:0000256" key="9">
    <source>
        <dbReference type="PROSITE-ProRule" id="PRU01077"/>
    </source>
</evidence>
<evidence type="ECO:0000313" key="14">
    <source>
        <dbReference type="Ensembl" id="ENSAPLP00020015576.1"/>
    </source>
</evidence>
<dbReference type="GO" id="GO:0007274">
    <property type="term" value="P:neuromuscular synaptic transmission"/>
    <property type="evidence" value="ECO:0007669"/>
    <property type="project" value="TreeGrafter"/>
</dbReference>
<dbReference type="CDD" id="cd11761">
    <property type="entry name" value="SH3_FCHSD_1"/>
    <property type="match status" value="1"/>
</dbReference>
<dbReference type="Gene3D" id="1.20.1270.60">
    <property type="entry name" value="Arfaptin homology (AH) domain/BAR domain"/>
    <property type="match status" value="1"/>
</dbReference>
<dbReference type="InterPro" id="IPR001060">
    <property type="entry name" value="FCH_dom"/>
</dbReference>
<feature type="domain" description="SH3" evidence="12">
    <location>
        <begin position="530"/>
        <end position="593"/>
    </location>
</feature>
<evidence type="ECO:0000256" key="1">
    <source>
        <dbReference type="ARBA" id="ARBA00004316"/>
    </source>
</evidence>
<dbReference type="GO" id="GO:0008289">
    <property type="term" value="F:lipid binding"/>
    <property type="evidence" value="ECO:0007669"/>
    <property type="project" value="UniProtKB-KW"/>
</dbReference>
<evidence type="ECO:0000256" key="11">
    <source>
        <dbReference type="SAM" id="MobiDB-lite"/>
    </source>
</evidence>
<protein>
    <submittedName>
        <fullName evidence="14">FCH and double SH3 domains 1</fullName>
    </submittedName>
</protein>
<name>A0A8B9T3P7_ANAPL</name>
<dbReference type="GO" id="GO:0030833">
    <property type="term" value="P:regulation of actin filament polymerization"/>
    <property type="evidence" value="ECO:0007669"/>
    <property type="project" value="TreeGrafter"/>
</dbReference>
<dbReference type="SMART" id="SM00326">
    <property type="entry name" value="SH3"/>
    <property type="match status" value="2"/>
</dbReference>
<dbReference type="Pfam" id="PF00018">
    <property type="entry name" value="SH3_1"/>
    <property type="match status" value="1"/>
</dbReference>
<keyword evidence="5 9" id="KW-0175">Coiled coil</keyword>
<feature type="compositionally biased region" description="Acidic residues" evidence="11">
    <location>
        <begin position="432"/>
        <end position="454"/>
    </location>
</feature>
<dbReference type="FunFam" id="2.30.30.40:FF:000060">
    <property type="entry name" value="FCH and double SH3 domains protein 2"/>
    <property type="match status" value="1"/>
</dbReference>
<dbReference type="FunFam" id="2.30.30.40:FF:000033">
    <property type="entry name" value="FCH and double SH3 domains protein 2"/>
    <property type="match status" value="1"/>
</dbReference>
<reference evidence="14" key="1">
    <citation type="submission" date="2019-08" db="EMBL/GenBank/DDBJ databases">
        <title>Three high-quality genomes provides insights into domestication of ducks.</title>
        <authorList>
            <person name="Hou Z.C."/>
            <person name="Zhu F."/>
            <person name="Yin Z.T."/>
            <person name="Zhang F."/>
        </authorList>
    </citation>
    <scope>NUCLEOTIDE SEQUENCE [LARGE SCALE GENOMIC DNA]</scope>
</reference>
<evidence type="ECO:0000259" key="13">
    <source>
        <dbReference type="PROSITE" id="PS51741"/>
    </source>
</evidence>
<evidence type="ECO:0000256" key="8">
    <source>
        <dbReference type="PROSITE-ProRule" id="PRU00192"/>
    </source>
</evidence>
<proteinExistence type="predicted"/>
<comment type="subcellular location">
    <subcellularLocation>
        <location evidence="1">Cell projection</location>
    </subcellularLocation>
</comment>
<dbReference type="Gene3D" id="2.30.30.40">
    <property type="entry name" value="SH3 Domains"/>
    <property type="match status" value="2"/>
</dbReference>
<feature type="domain" description="F-BAR" evidence="13">
    <location>
        <begin position="12"/>
        <end position="289"/>
    </location>
</feature>
<keyword evidence="4" id="KW-0677">Repeat</keyword>
<keyword evidence="7" id="KW-0966">Cell projection</keyword>
<dbReference type="Ensembl" id="ENSAPLT00020016804.1">
    <property type="protein sequence ID" value="ENSAPLP00020015576.1"/>
    <property type="gene ID" value="ENSAPLG00020011267.1"/>
</dbReference>
<feature type="coiled-coil region" evidence="10">
    <location>
        <begin position="361"/>
        <end position="395"/>
    </location>
</feature>
<dbReference type="GO" id="GO:1902905">
    <property type="term" value="P:positive regulation of supramolecular fiber organization"/>
    <property type="evidence" value="ECO:0007669"/>
    <property type="project" value="UniProtKB-ARBA"/>
</dbReference>
<dbReference type="PRINTS" id="PR00452">
    <property type="entry name" value="SH3DOMAIN"/>
</dbReference>
<dbReference type="Pfam" id="PF00611">
    <property type="entry name" value="FCH"/>
    <property type="match status" value="1"/>
</dbReference>
<evidence type="ECO:0000313" key="15">
    <source>
        <dbReference type="Proteomes" id="UP000694400"/>
    </source>
</evidence>
<dbReference type="SUPFAM" id="SSF50044">
    <property type="entry name" value="SH3-domain"/>
    <property type="match status" value="2"/>
</dbReference>
<dbReference type="SMART" id="SM00055">
    <property type="entry name" value="FCH"/>
    <property type="match status" value="1"/>
</dbReference>
<dbReference type="InterPro" id="IPR036028">
    <property type="entry name" value="SH3-like_dom_sf"/>
</dbReference>
<evidence type="ECO:0000256" key="10">
    <source>
        <dbReference type="SAM" id="Coils"/>
    </source>
</evidence>
<reference evidence="14" key="3">
    <citation type="submission" date="2025-09" db="UniProtKB">
        <authorList>
            <consortium name="Ensembl"/>
        </authorList>
    </citation>
    <scope>IDENTIFICATION</scope>
</reference>
<dbReference type="Pfam" id="PF14604">
    <property type="entry name" value="SH3_9"/>
    <property type="match status" value="1"/>
</dbReference>
<dbReference type="SUPFAM" id="SSF103657">
    <property type="entry name" value="BAR/IMD domain-like"/>
    <property type="match status" value="1"/>
</dbReference>
<keyword evidence="3" id="KW-0597">Phosphoprotein</keyword>
<organism evidence="14 15">
    <name type="scientific">Anas platyrhynchos</name>
    <name type="common">Mallard</name>
    <name type="synonym">Anas boschas</name>
    <dbReference type="NCBI Taxonomy" id="8839"/>
    <lineage>
        <taxon>Eukaryota</taxon>
        <taxon>Metazoa</taxon>
        <taxon>Chordata</taxon>
        <taxon>Craniata</taxon>
        <taxon>Vertebrata</taxon>
        <taxon>Euteleostomi</taxon>
        <taxon>Archelosauria</taxon>
        <taxon>Archosauria</taxon>
        <taxon>Dinosauria</taxon>
        <taxon>Saurischia</taxon>
        <taxon>Theropoda</taxon>
        <taxon>Coelurosauria</taxon>
        <taxon>Aves</taxon>
        <taxon>Neognathae</taxon>
        <taxon>Galloanserae</taxon>
        <taxon>Anseriformes</taxon>
        <taxon>Anatidae</taxon>
        <taxon>Anatinae</taxon>
        <taxon>Anas</taxon>
    </lineage>
</organism>
<sequence>MQPPPRKVGAGQEVKLHFLEQLCGLQGKQQRDAELLEDIRSYSKQRAAIEREYGQALQRLASQFVKRDWQRGRSDASDSRGVLTVWKGIIEGTTYAGQARVNASESYRSLATEAAKTARLSKERMLKKSIEQLQKAQAELLETVKELDKAKKQFTHLQHSSEVAKDKAADVEARLRKSDRRIFHTKASLQKLSAKFSAQLAEYSRQLAGVQNEYVLTLVSANAHLDHYYRVELPAVMQALDGDLYERLRDHLSTGGPGGGGDLQGHAGVVPERFGAPCFSPPQVCREQDLLLFLQDHAAFTLAPEQRFQLTGIPEVSLLEPEDGGASLEKEARRWATRVTRDSKNKVHGEEVLQRLEARRQQVSEAEVAAVERQMEEARENIRKAEVGKAKAEARLALLRAAGLDVDAWLAGAVRAGEEHPRTPSSTRPGEEEPAGLDPAEFDDYDSDETFEDAEPGHAARTYPYTCRVIFGYQGRQADELSIAQGEELEVIEDGDMEEWVKARNKAGQIGYVPEKYLLSLGSLQHHGCGAAWLVRALYDYEGQSPEELSFPEGAIIRVLPRAEDEVDDGFWTGDFDGRVGVFPSLVVEELTGARGTRAELSRPVGHPHPSGKCPFTAMISLPNPVQGPHKGVAHPHEPLYWGSGQWGAPGLSLWASPLLSWQLRAPPPPPGRAPEPELDFS</sequence>
<evidence type="ECO:0000256" key="5">
    <source>
        <dbReference type="ARBA" id="ARBA00023054"/>
    </source>
</evidence>
<dbReference type="Proteomes" id="UP000694400">
    <property type="component" value="Chromosome 14"/>
</dbReference>
<keyword evidence="6" id="KW-0446">Lipid-binding</keyword>
<evidence type="ECO:0000256" key="2">
    <source>
        <dbReference type="ARBA" id="ARBA00022443"/>
    </source>
</evidence>
<dbReference type="PANTHER" id="PTHR15735">
    <property type="entry name" value="FCH AND DOUBLE SH3 DOMAINS PROTEIN"/>
    <property type="match status" value="1"/>
</dbReference>
<dbReference type="GO" id="GO:0042995">
    <property type="term" value="C:cell projection"/>
    <property type="evidence" value="ECO:0007669"/>
    <property type="project" value="UniProtKB-SubCell"/>
</dbReference>
<dbReference type="InterPro" id="IPR035460">
    <property type="entry name" value="FCHSD_SH3_1"/>
</dbReference>
<feature type="region of interest" description="Disordered" evidence="11">
    <location>
        <begin position="416"/>
        <end position="458"/>
    </location>
</feature>
<reference evidence="14" key="2">
    <citation type="submission" date="2025-08" db="UniProtKB">
        <authorList>
            <consortium name="Ensembl"/>
        </authorList>
    </citation>
    <scope>IDENTIFICATION</scope>
</reference>
<feature type="domain" description="SH3" evidence="12">
    <location>
        <begin position="462"/>
        <end position="523"/>
    </location>
</feature>
<evidence type="ECO:0000256" key="7">
    <source>
        <dbReference type="ARBA" id="ARBA00023273"/>
    </source>
</evidence>
<dbReference type="PANTHER" id="PTHR15735:SF4">
    <property type="entry name" value="F-BAR AND DOUBLE SH3 DOMAINS PROTEIN 1"/>
    <property type="match status" value="1"/>
</dbReference>
<evidence type="ECO:0000259" key="12">
    <source>
        <dbReference type="PROSITE" id="PS50002"/>
    </source>
</evidence>
<feature type="coiled-coil region" evidence="10">
    <location>
        <begin position="119"/>
        <end position="153"/>
    </location>
</feature>
<dbReference type="AlphaFoldDB" id="A0A8B9T3P7"/>
<dbReference type="PROSITE" id="PS50002">
    <property type="entry name" value="SH3"/>
    <property type="match status" value="2"/>
</dbReference>
<dbReference type="InterPro" id="IPR031160">
    <property type="entry name" value="F_BAR_dom"/>
</dbReference>
<dbReference type="PROSITE" id="PS51741">
    <property type="entry name" value="F_BAR"/>
    <property type="match status" value="1"/>
</dbReference>
<evidence type="ECO:0000256" key="6">
    <source>
        <dbReference type="ARBA" id="ARBA00023121"/>
    </source>
</evidence>